<dbReference type="GO" id="GO:0003941">
    <property type="term" value="F:L-serine ammonia-lyase activity"/>
    <property type="evidence" value="ECO:0007669"/>
    <property type="project" value="TreeGrafter"/>
</dbReference>
<dbReference type="InterPro" id="IPR036052">
    <property type="entry name" value="TrpB-like_PALP_sf"/>
</dbReference>
<comment type="cofactor">
    <cofactor evidence="1">
        <name>pyridoxal 5'-phosphate</name>
        <dbReference type="ChEBI" id="CHEBI:597326"/>
    </cofactor>
</comment>
<organism evidence="5">
    <name type="scientific">bioreactor metagenome</name>
    <dbReference type="NCBI Taxonomy" id="1076179"/>
    <lineage>
        <taxon>unclassified sequences</taxon>
        <taxon>metagenomes</taxon>
        <taxon>ecological metagenomes</taxon>
    </lineage>
</organism>
<dbReference type="PANTHER" id="PTHR48078">
    <property type="entry name" value="THREONINE DEHYDRATASE, MITOCHONDRIAL-RELATED"/>
    <property type="match status" value="1"/>
</dbReference>
<evidence type="ECO:0000313" key="5">
    <source>
        <dbReference type="EMBL" id="MPN28587.1"/>
    </source>
</evidence>
<dbReference type="Pfam" id="PF00291">
    <property type="entry name" value="PALP"/>
    <property type="match status" value="1"/>
</dbReference>
<dbReference type="Gene3D" id="3.40.50.1100">
    <property type="match status" value="1"/>
</dbReference>
<dbReference type="EMBL" id="VSSQ01078940">
    <property type="protein sequence ID" value="MPN28587.1"/>
    <property type="molecule type" value="Genomic_DNA"/>
</dbReference>
<gene>
    <name evidence="5" type="ORF">SDC9_176029</name>
</gene>
<name>A0A645GNZ9_9ZZZZ</name>
<dbReference type="InterPro" id="IPR001926">
    <property type="entry name" value="TrpB-like_PALP"/>
</dbReference>
<dbReference type="SUPFAM" id="SSF53686">
    <property type="entry name" value="Tryptophan synthase beta subunit-like PLP-dependent enzymes"/>
    <property type="match status" value="1"/>
</dbReference>
<dbReference type="GO" id="GO:0009097">
    <property type="term" value="P:isoleucine biosynthetic process"/>
    <property type="evidence" value="ECO:0007669"/>
    <property type="project" value="TreeGrafter"/>
</dbReference>
<proteinExistence type="predicted"/>
<evidence type="ECO:0000256" key="1">
    <source>
        <dbReference type="ARBA" id="ARBA00001933"/>
    </source>
</evidence>
<dbReference type="PANTHER" id="PTHR48078:SF6">
    <property type="entry name" value="L-THREONINE DEHYDRATASE CATABOLIC TDCB"/>
    <property type="match status" value="1"/>
</dbReference>
<accession>A0A645GNZ9</accession>
<evidence type="ECO:0000256" key="2">
    <source>
        <dbReference type="ARBA" id="ARBA00022898"/>
    </source>
</evidence>
<dbReference type="GO" id="GO:0004794">
    <property type="term" value="F:threonine deaminase activity"/>
    <property type="evidence" value="ECO:0007669"/>
    <property type="project" value="TreeGrafter"/>
</dbReference>
<comment type="caution">
    <text evidence="5">The sequence shown here is derived from an EMBL/GenBank/DDBJ whole genome shotgun (WGS) entry which is preliminary data.</text>
</comment>
<keyword evidence="2" id="KW-0663">Pyridoxal phosphate</keyword>
<dbReference type="InterPro" id="IPR050147">
    <property type="entry name" value="Ser/Thr_Dehydratase"/>
</dbReference>
<protein>
    <recommendedName>
        <fullName evidence="4">Tryptophan synthase beta chain-like PALP domain-containing protein</fullName>
    </recommendedName>
</protein>
<dbReference type="GO" id="GO:0006567">
    <property type="term" value="P:L-threonine catabolic process"/>
    <property type="evidence" value="ECO:0007669"/>
    <property type="project" value="TreeGrafter"/>
</dbReference>
<evidence type="ECO:0000256" key="3">
    <source>
        <dbReference type="ARBA" id="ARBA00023239"/>
    </source>
</evidence>
<reference evidence="5" key="1">
    <citation type="submission" date="2019-08" db="EMBL/GenBank/DDBJ databases">
        <authorList>
            <person name="Kucharzyk K."/>
            <person name="Murdoch R.W."/>
            <person name="Higgins S."/>
            <person name="Loffler F."/>
        </authorList>
    </citation>
    <scope>NUCLEOTIDE SEQUENCE</scope>
</reference>
<keyword evidence="3" id="KW-0456">Lyase</keyword>
<feature type="domain" description="Tryptophan synthase beta chain-like PALP" evidence="4">
    <location>
        <begin position="4"/>
        <end position="69"/>
    </location>
</feature>
<sequence>MDNKYTFDITREFVDETIQVSEEEIAKGIAYVMENHHMIVEGASATGIALAMREGYIKPGSNVAIIVTGCGIPMSHVKRIVNEHF</sequence>
<dbReference type="AlphaFoldDB" id="A0A645GNZ9"/>
<evidence type="ECO:0000259" key="4">
    <source>
        <dbReference type="Pfam" id="PF00291"/>
    </source>
</evidence>
<dbReference type="GO" id="GO:0006565">
    <property type="term" value="P:L-serine catabolic process"/>
    <property type="evidence" value="ECO:0007669"/>
    <property type="project" value="TreeGrafter"/>
</dbReference>